<dbReference type="Proteomes" id="UP001215151">
    <property type="component" value="Unassembled WGS sequence"/>
</dbReference>
<keyword evidence="5 17" id="KW-0645">Protease</keyword>
<comment type="cofactor">
    <cofactor evidence="1">
        <name>Zn(2+)</name>
        <dbReference type="ChEBI" id="CHEBI:29105"/>
    </cofactor>
</comment>
<dbReference type="GO" id="GO:0006508">
    <property type="term" value="P:proteolysis"/>
    <property type="evidence" value="ECO:0007669"/>
    <property type="project" value="UniProtKB-KW"/>
</dbReference>
<evidence type="ECO:0000256" key="7">
    <source>
        <dbReference type="ARBA" id="ARBA00022723"/>
    </source>
</evidence>
<keyword evidence="6 19" id="KW-0812">Transmembrane</keyword>
<feature type="domain" description="Peptidase M28" evidence="20">
    <location>
        <begin position="628"/>
        <end position="821"/>
    </location>
</feature>
<dbReference type="Gene3D" id="3.40.630.10">
    <property type="entry name" value="Zn peptidases"/>
    <property type="match status" value="1"/>
</dbReference>
<comment type="similarity">
    <text evidence="4 17">Belongs to the peptidase M28 family.</text>
</comment>
<dbReference type="InterPro" id="IPR007484">
    <property type="entry name" value="Peptidase_M28"/>
</dbReference>
<dbReference type="GO" id="GO:0008235">
    <property type="term" value="F:metalloexopeptidase activity"/>
    <property type="evidence" value="ECO:0007669"/>
    <property type="project" value="InterPro"/>
</dbReference>
<protein>
    <recommendedName>
        <fullName evidence="17">Peptide hydrolase</fullName>
        <ecNumber evidence="17">3.4.-.-</ecNumber>
    </recommendedName>
</protein>
<dbReference type="SUPFAM" id="SSF53187">
    <property type="entry name" value="Zn-dependent exopeptidases"/>
    <property type="match status" value="1"/>
</dbReference>
<dbReference type="PANTHER" id="PTHR12147">
    <property type="entry name" value="METALLOPEPTIDASE M28 FAMILY MEMBER"/>
    <property type="match status" value="1"/>
</dbReference>
<feature type="region of interest" description="Disordered" evidence="18">
    <location>
        <begin position="347"/>
        <end position="396"/>
    </location>
</feature>
<dbReference type="CDD" id="cd12226">
    <property type="entry name" value="RRM_NOL8"/>
    <property type="match status" value="1"/>
</dbReference>
<dbReference type="Pfam" id="PF22249">
    <property type="entry name" value="ERMP1-TM"/>
    <property type="match status" value="1"/>
</dbReference>
<keyword evidence="7 17" id="KW-0479">Metal-binding</keyword>
<feature type="region of interest" description="Disordered" evidence="18">
    <location>
        <begin position="154"/>
        <end position="202"/>
    </location>
</feature>
<keyword evidence="8 17" id="KW-0378">Hydrolase</keyword>
<accession>A0AAD7TK98</accession>
<keyword evidence="11" id="KW-0694">RNA-binding</keyword>
<dbReference type="GO" id="GO:0005730">
    <property type="term" value="C:nucleolus"/>
    <property type="evidence" value="ECO:0007669"/>
    <property type="project" value="UniProtKB-SubCell"/>
</dbReference>
<evidence type="ECO:0000259" key="21">
    <source>
        <dbReference type="Pfam" id="PF22249"/>
    </source>
</evidence>
<evidence type="ECO:0000256" key="18">
    <source>
        <dbReference type="SAM" id="MobiDB-lite"/>
    </source>
</evidence>
<evidence type="ECO:0000313" key="23">
    <source>
        <dbReference type="Proteomes" id="UP001215151"/>
    </source>
</evidence>
<keyword evidence="12 19" id="KW-1133">Transmembrane helix</keyword>
<feature type="transmembrane region" description="Helical" evidence="19">
    <location>
        <begin position="1021"/>
        <end position="1046"/>
    </location>
</feature>
<keyword evidence="13" id="KW-0482">Metalloprotease</keyword>
<feature type="domain" description="Endoplasmic reticulum metallopeptidase 1/1-A TM" evidence="21">
    <location>
        <begin position="894"/>
        <end position="1079"/>
    </location>
</feature>
<keyword evidence="10 17" id="KW-0862">Zinc</keyword>
<dbReference type="InterPro" id="IPR053974">
    <property type="entry name" value="ERMP1_1-A_TM"/>
</dbReference>
<evidence type="ECO:0000256" key="6">
    <source>
        <dbReference type="ARBA" id="ARBA00022692"/>
    </source>
</evidence>
<reference evidence="22" key="1">
    <citation type="submission" date="2022-11" db="EMBL/GenBank/DDBJ databases">
        <title>Genome Sequence of Cubamyces cubensis.</title>
        <authorList>
            <person name="Buettner E."/>
        </authorList>
    </citation>
    <scope>NUCLEOTIDE SEQUENCE</scope>
    <source>
        <strain evidence="22">MPL-01</strain>
    </source>
</reference>
<evidence type="ECO:0000256" key="3">
    <source>
        <dbReference type="ARBA" id="ARBA00004604"/>
    </source>
</evidence>
<evidence type="ECO:0000256" key="12">
    <source>
        <dbReference type="ARBA" id="ARBA00022989"/>
    </source>
</evidence>
<comment type="caution">
    <text evidence="22">The sequence shown here is derived from an EMBL/GenBank/DDBJ whole genome shotgun (WGS) entry which is preliminary data.</text>
</comment>
<dbReference type="CDD" id="cd03875">
    <property type="entry name" value="M28_Fxna_like"/>
    <property type="match status" value="1"/>
</dbReference>
<feature type="compositionally biased region" description="Acidic residues" evidence="18">
    <location>
        <begin position="233"/>
        <end position="265"/>
    </location>
</feature>
<feature type="transmembrane region" description="Helical" evidence="19">
    <location>
        <begin position="932"/>
        <end position="953"/>
    </location>
</feature>
<evidence type="ECO:0000259" key="20">
    <source>
        <dbReference type="Pfam" id="PF04389"/>
    </source>
</evidence>
<name>A0AAD7TK98_9APHY</name>
<evidence type="ECO:0000313" key="22">
    <source>
        <dbReference type="EMBL" id="KAJ8463794.1"/>
    </source>
</evidence>
<dbReference type="EMBL" id="JAPEVG010000371">
    <property type="protein sequence ID" value="KAJ8463794.1"/>
    <property type="molecule type" value="Genomic_DNA"/>
</dbReference>
<dbReference type="InterPro" id="IPR035979">
    <property type="entry name" value="RBD_domain_sf"/>
</dbReference>
<feature type="transmembrane region" description="Helical" evidence="19">
    <location>
        <begin position="1058"/>
        <end position="1079"/>
    </location>
</feature>
<comment type="subcellular location">
    <subcellularLocation>
        <location evidence="2">Endoplasmic reticulum membrane</location>
        <topology evidence="2">Multi-pass membrane protein</topology>
    </subcellularLocation>
    <subcellularLocation>
        <location evidence="3">Nucleus</location>
        <location evidence="3">Nucleolus</location>
    </subcellularLocation>
</comment>
<feature type="compositionally biased region" description="Low complexity" evidence="18">
    <location>
        <begin position="266"/>
        <end position="277"/>
    </location>
</feature>
<gene>
    <name evidence="22" type="ORF">ONZ51_g10020</name>
</gene>
<keyword evidence="15" id="KW-0325">Glycoprotein</keyword>
<dbReference type="InterPro" id="IPR012677">
    <property type="entry name" value="Nucleotide-bd_a/b_plait_sf"/>
</dbReference>
<dbReference type="GO" id="GO:0003723">
    <property type="term" value="F:RNA binding"/>
    <property type="evidence" value="ECO:0007669"/>
    <property type="project" value="UniProtKB-KW"/>
</dbReference>
<feature type="transmembrane region" description="Helical" evidence="19">
    <location>
        <begin position="853"/>
        <end position="876"/>
    </location>
</feature>
<evidence type="ECO:0000256" key="5">
    <source>
        <dbReference type="ARBA" id="ARBA00022670"/>
    </source>
</evidence>
<evidence type="ECO:0000256" key="2">
    <source>
        <dbReference type="ARBA" id="ARBA00004477"/>
    </source>
</evidence>
<evidence type="ECO:0000256" key="16">
    <source>
        <dbReference type="ARBA" id="ARBA00023242"/>
    </source>
</evidence>
<dbReference type="InterPro" id="IPR034138">
    <property type="entry name" value="NOP8_RRM"/>
</dbReference>
<feature type="transmembrane region" description="Helical" evidence="19">
    <location>
        <begin position="1086"/>
        <end position="1107"/>
    </location>
</feature>
<proteinExistence type="inferred from homology"/>
<evidence type="ECO:0000256" key="15">
    <source>
        <dbReference type="ARBA" id="ARBA00023180"/>
    </source>
</evidence>
<evidence type="ECO:0000256" key="19">
    <source>
        <dbReference type="SAM" id="Phobius"/>
    </source>
</evidence>
<evidence type="ECO:0000256" key="17">
    <source>
        <dbReference type="RuleBase" id="RU361240"/>
    </source>
</evidence>
<keyword evidence="9" id="KW-0256">Endoplasmic reticulum</keyword>
<dbReference type="EC" id="3.4.-.-" evidence="17"/>
<evidence type="ECO:0000256" key="10">
    <source>
        <dbReference type="ARBA" id="ARBA00022833"/>
    </source>
</evidence>
<dbReference type="InterPro" id="IPR045175">
    <property type="entry name" value="M28_fam"/>
</dbReference>
<evidence type="ECO:0000256" key="13">
    <source>
        <dbReference type="ARBA" id="ARBA00023049"/>
    </source>
</evidence>
<evidence type="ECO:0000256" key="14">
    <source>
        <dbReference type="ARBA" id="ARBA00023136"/>
    </source>
</evidence>
<keyword evidence="23" id="KW-1185">Reference proteome</keyword>
<dbReference type="Pfam" id="PF04389">
    <property type="entry name" value="Peptidase_M28"/>
    <property type="match status" value="1"/>
</dbReference>
<evidence type="ECO:0000256" key="9">
    <source>
        <dbReference type="ARBA" id="ARBA00022824"/>
    </source>
</evidence>
<dbReference type="GO" id="GO:0005789">
    <property type="term" value="C:endoplasmic reticulum membrane"/>
    <property type="evidence" value="ECO:0007669"/>
    <property type="project" value="UniProtKB-SubCell"/>
</dbReference>
<dbReference type="InterPro" id="IPR048024">
    <property type="entry name" value="Fxna-like_M28_dom"/>
</dbReference>
<evidence type="ECO:0000256" key="11">
    <source>
        <dbReference type="ARBA" id="ARBA00022884"/>
    </source>
</evidence>
<evidence type="ECO:0000256" key="4">
    <source>
        <dbReference type="ARBA" id="ARBA00010918"/>
    </source>
</evidence>
<organism evidence="22 23">
    <name type="scientific">Trametes cubensis</name>
    <dbReference type="NCBI Taxonomy" id="1111947"/>
    <lineage>
        <taxon>Eukaryota</taxon>
        <taxon>Fungi</taxon>
        <taxon>Dikarya</taxon>
        <taxon>Basidiomycota</taxon>
        <taxon>Agaricomycotina</taxon>
        <taxon>Agaricomycetes</taxon>
        <taxon>Polyporales</taxon>
        <taxon>Polyporaceae</taxon>
        <taxon>Trametes</taxon>
    </lineage>
</organism>
<evidence type="ECO:0000256" key="8">
    <source>
        <dbReference type="ARBA" id="ARBA00022801"/>
    </source>
</evidence>
<dbReference type="SUPFAM" id="SSF54928">
    <property type="entry name" value="RNA-binding domain, RBD"/>
    <property type="match status" value="1"/>
</dbReference>
<feature type="compositionally biased region" description="Basic and acidic residues" evidence="18">
    <location>
        <begin position="186"/>
        <end position="198"/>
    </location>
</feature>
<dbReference type="FunFam" id="3.40.630.10:FF:000008">
    <property type="entry name" value="Endoplasmic reticulum metallopeptidase 1"/>
    <property type="match status" value="1"/>
</dbReference>
<feature type="transmembrane region" description="Helical" evidence="19">
    <location>
        <begin position="991"/>
        <end position="1009"/>
    </location>
</feature>
<feature type="compositionally biased region" description="Low complexity" evidence="18">
    <location>
        <begin position="352"/>
        <end position="362"/>
    </location>
</feature>
<feature type="region of interest" description="Disordered" evidence="18">
    <location>
        <begin position="100"/>
        <end position="128"/>
    </location>
</feature>
<feature type="region of interest" description="Disordered" evidence="18">
    <location>
        <begin position="222"/>
        <end position="308"/>
    </location>
</feature>
<dbReference type="Gene3D" id="3.30.70.330">
    <property type="match status" value="1"/>
</dbReference>
<feature type="transmembrane region" description="Helical" evidence="19">
    <location>
        <begin position="897"/>
        <end position="920"/>
    </location>
</feature>
<sequence length="1350" mass="147008">MDEVITKRIHISGLTPAITAKDLSDRLGSFGTVKSLDGYGALDGVGQPRKFAYATLETTKGKLARCMNLLSGVTWKGAKLRLGEAKPDFRERIAQEHAAVKRAAEEAASQPPKKRRRVPRGVQGIHASDMSLVTPENAPTRGGWRVTATGRIIRPVRMRPEHPLPEPVDSTKPGDKAKGKARKRLRDPPTRARRRTIDPTKYGSTHLKGIFLENAAAFVNTQAQPAARAAESSESDSTDEEDEGEDGNDSVAEEEDTDEDEDDVSNSEVPEATTATARIPTRPKSPSANIAKPQVKMSVPADSSELAEETSKALNLLQSLFGDKEEWGDAESIGSDVDEADIRAASGAQDVAANASNTSSPTSEDEDAAMQVDGPAAEEAPPARQAAAEPQGAQKTKLKDLFAPREEEAGFSLLGHLDLDLELEGDVLFDVPAAAPTAAPSQPLRTIQPTPAQAVRTAALDPTKPLFFPSDNAASRRRVHDPTEWRTWFYRTDTPEAIRQRWEESKGELTAGWKRRHREAIKTLPEPVVDLVNPTTSLPQISEAQILAHAKYLSEDIGYRTVGTREHALGDAWMLQQAEAFRAECENIVRAHPERKLQCEVWHQQGSGSHRFDMMGSRLYKTYVNLTNIIVRVSDGTEEGKEHAVLVNSHVDSTLPSPGAADDALSVGVMLECMRVLVNMPSWEPKHAIVFLFNNAEESLQDGSHLFSTQHPIAKTVRAAINLEAAGTTGPELLFQATSEQMIKAYAKVPRPYGSVVANEVFSSGILLSDTDFRQFELYLNVTGLDMAVVGNSYLYHMRKDLVENIEPGVAQHMADNVLALLHHLASEESPLPELAAGYSRPQTVFYEHFGHFLVYSFTTAKLLYSAFFVLAVIVARLTYVNPAPALKKGTSYTSELVGGAIAASAACIGAVVGANVIALIMDRLLGKSLSWFSSVFACLALYGPAALTGALASQLVVGRVREHTAFTSIMLLQAFLAAVIQGLGIGAGGVLFLSSSPLVLALLVNKFLSRPGDDISLWSYAIGLLTPLATGTTLMCSVLDVFVPLTGRIGEEAPAEHIIATIVAVNGSYILPLTVPFVHRFNRRVLLRAVVVLSMITGLSMAIFSMRSPFDSMHQKRLFVIHMENITSEEQHLHVAAADGAPGFHDLAADIAKEFSTPGVTPETVVMNQWNSDWDTIYPFSLFLTPYKFDLPLRAEHQDPIEHDFTVTAINDRVDEAAGTRSFTMVVNHPGIIWTGRLSSHIWTLDNNPPDEYARHHIKEGSFYGYNTWSIDLVTKLQPVNGSGSADGSVKVNFVGIHEKAMWPGKRAEKELGGRAMKLFEEFDGWLERETGGTVDAMFLGCVGGVTVI</sequence>
<dbReference type="PANTHER" id="PTHR12147:SF22">
    <property type="entry name" value="ENDOPLASMIC RETICULUM METALLOPEPTIDASE 1"/>
    <property type="match status" value="1"/>
</dbReference>
<keyword evidence="16" id="KW-0539">Nucleus</keyword>
<feature type="transmembrane region" description="Helical" evidence="19">
    <location>
        <begin position="965"/>
        <end position="985"/>
    </location>
</feature>
<feature type="compositionally biased region" description="Low complexity" evidence="18">
    <location>
        <begin position="375"/>
        <end position="394"/>
    </location>
</feature>
<keyword evidence="14 19" id="KW-0472">Membrane</keyword>
<dbReference type="GO" id="GO:0046872">
    <property type="term" value="F:metal ion binding"/>
    <property type="evidence" value="ECO:0007669"/>
    <property type="project" value="UniProtKB-KW"/>
</dbReference>
<evidence type="ECO:0000256" key="1">
    <source>
        <dbReference type="ARBA" id="ARBA00001947"/>
    </source>
</evidence>